<dbReference type="Pfam" id="PF00083">
    <property type="entry name" value="Sugar_tr"/>
    <property type="match status" value="1"/>
</dbReference>
<feature type="transmembrane region" description="Helical" evidence="5">
    <location>
        <begin position="210"/>
        <end position="231"/>
    </location>
</feature>
<dbReference type="EMBL" id="CP023445">
    <property type="protein sequence ID" value="ATE58135.1"/>
    <property type="molecule type" value="Genomic_DNA"/>
</dbReference>
<protein>
    <submittedName>
        <fullName evidence="7">MFS transporter</fullName>
    </submittedName>
</protein>
<dbReference type="InterPro" id="IPR011701">
    <property type="entry name" value="MFS"/>
</dbReference>
<name>A0A290ZGL2_9PSEU</name>
<gene>
    <name evidence="7" type="ORF">CNX65_12515</name>
</gene>
<feature type="transmembrane region" description="Helical" evidence="5">
    <location>
        <begin position="243"/>
        <end position="263"/>
    </location>
</feature>
<dbReference type="AlphaFoldDB" id="A0A290ZGL2"/>
<dbReference type="GO" id="GO:0005886">
    <property type="term" value="C:plasma membrane"/>
    <property type="evidence" value="ECO:0007669"/>
    <property type="project" value="UniProtKB-SubCell"/>
</dbReference>
<feature type="transmembrane region" description="Helical" evidence="5">
    <location>
        <begin position="275"/>
        <end position="292"/>
    </location>
</feature>
<dbReference type="PANTHER" id="PTHR23526">
    <property type="entry name" value="INTEGRAL MEMBRANE TRANSPORT PROTEIN-RELATED"/>
    <property type="match status" value="1"/>
</dbReference>
<keyword evidence="2 5" id="KW-0812">Transmembrane</keyword>
<evidence type="ECO:0000256" key="3">
    <source>
        <dbReference type="ARBA" id="ARBA00022989"/>
    </source>
</evidence>
<evidence type="ECO:0000256" key="1">
    <source>
        <dbReference type="ARBA" id="ARBA00004651"/>
    </source>
</evidence>
<keyword evidence="3 5" id="KW-1133">Transmembrane helix</keyword>
<dbReference type="Pfam" id="PF07690">
    <property type="entry name" value="MFS_1"/>
    <property type="match status" value="1"/>
</dbReference>
<evidence type="ECO:0000256" key="2">
    <source>
        <dbReference type="ARBA" id="ARBA00022692"/>
    </source>
</evidence>
<comment type="subcellular location">
    <subcellularLocation>
        <location evidence="1">Cell membrane</location>
        <topology evidence="1">Multi-pass membrane protein</topology>
    </subcellularLocation>
</comment>
<evidence type="ECO:0000313" key="7">
    <source>
        <dbReference type="EMBL" id="ATE58135.1"/>
    </source>
</evidence>
<feature type="transmembrane region" description="Helical" evidence="5">
    <location>
        <begin position="343"/>
        <end position="376"/>
    </location>
</feature>
<dbReference type="Proteomes" id="UP000218505">
    <property type="component" value="Chromosome"/>
</dbReference>
<accession>A0A290ZGL2</accession>
<dbReference type="KEGG" id="apre:CNX65_12515"/>
<reference evidence="7" key="1">
    <citation type="submission" date="2017-09" db="EMBL/GenBank/DDBJ databases">
        <title>Complete Genome Sequence of ansamitocin-producing Bacterium Actinosynnema pretiosum X47.</title>
        <authorList>
            <person name="Cao G."/>
            <person name="Zong G."/>
            <person name="Zhong C."/>
            <person name="Fu J."/>
        </authorList>
    </citation>
    <scope>NUCLEOTIDE SEQUENCE [LARGE SCALE GENOMIC DNA]</scope>
    <source>
        <strain evidence="7">X47</strain>
    </source>
</reference>
<feature type="transmembrane region" description="Helical" evidence="5">
    <location>
        <begin position="71"/>
        <end position="91"/>
    </location>
</feature>
<feature type="transmembrane region" description="Helical" evidence="5">
    <location>
        <begin position="162"/>
        <end position="183"/>
    </location>
</feature>
<feature type="transmembrane region" description="Helical" evidence="5">
    <location>
        <begin position="41"/>
        <end position="64"/>
    </location>
</feature>
<dbReference type="InterPro" id="IPR005828">
    <property type="entry name" value="MFS_sugar_transport-like"/>
</dbReference>
<proteinExistence type="predicted"/>
<keyword evidence="4 5" id="KW-0472">Membrane</keyword>
<evidence type="ECO:0000256" key="5">
    <source>
        <dbReference type="SAM" id="Phobius"/>
    </source>
</evidence>
<dbReference type="GO" id="GO:0022857">
    <property type="term" value="F:transmembrane transporter activity"/>
    <property type="evidence" value="ECO:0007669"/>
    <property type="project" value="InterPro"/>
</dbReference>
<feature type="transmembrane region" description="Helical" evidence="5">
    <location>
        <begin position="132"/>
        <end position="150"/>
    </location>
</feature>
<keyword evidence="8" id="KW-1185">Reference proteome</keyword>
<feature type="transmembrane region" description="Helical" evidence="5">
    <location>
        <begin position="97"/>
        <end position="120"/>
    </location>
</feature>
<dbReference type="SUPFAM" id="SSF103473">
    <property type="entry name" value="MFS general substrate transporter"/>
    <property type="match status" value="1"/>
</dbReference>
<dbReference type="PROSITE" id="PS50850">
    <property type="entry name" value="MFS"/>
    <property type="match status" value="1"/>
</dbReference>
<dbReference type="InterPro" id="IPR020846">
    <property type="entry name" value="MFS_dom"/>
</dbReference>
<feature type="domain" description="Major facilitator superfamily (MFS) profile" evidence="6">
    <location>
        <begin position="201"/>
        <end position="398"/>
    </location>
</feature>
<dbReference type="InterPro" id="IPR036259">
    <property type="entry name" value="MFS_trans_sf"/>
</dbReference>
<dbReference type="Gene3D" id="1.20.1250.20">
    <property type="entry name" value="MFS general substrate transporter like domains"/>
    <property type="match status" value="1"/>
</dbReference>
<organism evidence="7 8">
    <name type="scientific">Actinosynnema pretiosum</name>
    <dbReference type="NCBI Taxonomy" id="42197"/>
    <lineage>
        <taxon>Bacteria</taxon>
        <taxon>Bacillati</taxon>
        <taxon>Actinomycetota</taxon>
        <taxon>Actinomycetes</taxon>
        <taxon>Pseudonocardiales</taxon>
        <taxon>Pseudonocardiaceae</taxon>
        <taxon>Actinosynnema</taxon>
    </lineage>
</organism>
<evidence type="ECO:0000256" key="4">
    <source>
        <dbReference type="ARBA" id="ARBA00023136"/>
    </source>
</evidence>
<sequence>MMGRTALVALFAHSTLTQVVTFMLRPTMAYRALELDVPPAWLGLLSAGFAVVPLAIALPLGHWVDRVGERWLLVSGAALLVAAGGAFLLLGDSAPGLLVATAVLGTGHLCAVIGQQSLVANSSTSGRFDSAFGYYTFAASLGQLLGPPLIPLLGGARAIPDTAAVFTGATALAGVLLVSSLFLRRTGVRAPERGDEGPTGLGGLLRLPGLLRALVTSCVVLAAVDISLVYLPALGTERGLDAGAVGLLLGLRAAASMTSRLFLGRLSAWWGRKRLLLGSVALAAVGMGAVVAPMPLWALAVAVVVAGLGLGVGQPVTMSWLAESAPPGLRGRAMSLRLTGNRAGQVVIPGAVGLLAGGLGAAGVLGLTAVCLAAVGVSARGLRVDSPVAVTPKSPRNT</sequence>
<evidence type="ECO:0000313" key="8">
    <source>
        <dbReference type="Proteomes" id="UP000218505"/>
    </source>
</evidence>
<dbReference type="InterPro" id="IPR052528">
    <property type="entry name" value="Sugar_transport-like"/>
</dbReference>
<evidence type="ECO:0000259" key="6">
    <source>
        <dbReference type="PROSITE" id="PS50850"/>
    </source>
</evidence>
<dbReference type="PANTHER" id="PTHR23526:SF4">
    <property type="entry name" value="INTEGRAL MEMBRANE TRANSPORT PROTEIN"/>
    <property type="match status" value="1"/>
</dbReference>